<dbReference type="InterPro" id="IPR000515">
    <property type="entry name" value="MetI-like"/>
</dbReference>
<dbReference type="EMBL" id="AOMB01000006">
    <property type="protein sequence ID" value="EMA41224.1"/>
    <property type="molecule type" value="Genomic_DNA"/>
</dbReference>
<keyword evidence="3" id="KW-1003">Cell membrane</keyword>
<dbReference type="GO" id="GO:0005886">
    <property type="term" value="C:plasma membrane"/>
    <property type="evidence" value="ECO:0007669"/>
    <property type="project" value="UniProtKB-SubCell"/>
</dbReference>
<evidence type="ECO:0000256" key="6">
    <source>
        <dbReference type="ARBA" id="ARBA00023136"/>
    </source>
</evidence>
<reference evidence="10 11" key="1">
    <citation type="journal article" date="2014" name="PLoS Genet.">
        <title>Phylogenetically driven sequencing of extremely halophilic archaea reveals strategies for static and dynamic osmo-response.</title>
        <authorList>
            <person name="Becker E.A."/>
            <person name="Seitzer P.M."/>
            <person name="Tritt A."/>
            <person name="Larsen D."/>
            <person name="Krusor M."/>
            <person name="Yao A.I."/>
            <person name="Wu D."/>
            <person name="Madern D."/>
            <person name="Eisen J.A."/>
            <person name="Darling A.E."/>
            <person name="Facciotti M.T."/>
        </authorList>
    </citation>
    <scope>NUCLEOTIDE SEQUENCE [LARGE SCALE GENOMIC DNA]</scope>
    <source>
        <strain evidence="10 11">100A6</strain>
    </source>
</reference>
<comment type="subcellular location">
    <subcellularLocation>
        <location evidence="1 7">Cell membrane</location>
        <topology evidence="1 7">Multi-pass membrane protein</topology>
    </subcellularLocation>
</comment>
<evidence type="ECO:0000256" key="4">
    <source>
        <dbReference type="ARBA" id="ARBA00022692"/>
    </source>
</evidence>
<sequence length="280" mass="29463">MATVENERGSGSGSGSGTGGSVTVPRPVRRVTSVLALLVLWALATNLGLLSELPSPFAVGTTFLDQFAEVSFWSAAAVSTARIYVSFVLALVLAVPIGLLIGWNQTFSDAVYPALEMLRPVPPVAWIPVVALVFPIVSVGAGALDYPVDTGILFITFLGAFFPILLNAISGVKQIDEEFPRAARSLGTSPFQTFRYVVYPGALPSIHAGMVSGMGLAWVNLVAAEMIAGSGLGYLTWSSYIAGDYASIVVGMLSIGLLGYCSSLIVRRIGTRLLPWSSTE</sequence>
<dbReference type="PANTHER" id="PTHR30151">
    <property type="entry name" value="ALKANE SULFONATE ABC TRANSPORTER-RELATED, MEMBRANE SUBUNIT"/>
    <property type="match status" value="1"/>
</dbReference>
<feature type="region of interest" description="Disordered" evidence="8">
    <location>
        <begin position="1"/>
        <end position="24"/>
    </location>
</feature>
<dbReference type="PATRIC" id="fig|1132509.6.peg.524"/>
<dbReference type="Gene3D" id="1.10.3720.10">
    <property type="entry name" value="MetI-like"/>
    <property type="match status" value="1"/>
</dbReference>
<evidence type="ECO:0000256" key="8">
    <source>
        <dbReference type="SAM" id="MobiDB-lite"/>
    </source>
</evidence>
<evidence type="ECO:0000256" key="1">
    <source>
        <dbReference type="ARBA" id="ARBA00004651"/>
    </source>
</evidence>
<dbReference type="AlphaFoldDB" id="M0M9B8"/>
<dbReference type="InterPro" id="IPR035906">
    <property type="entry name" value="MetI-like_sf"/>
</dbReference>
<dbReference type="Pfam" id="PF00528">
    <property type="entry name" value="BPD_transp_1"/>
    <property type="match status" value="1"/>
</dbReference>
<feature type="transmembrane region" description="Helical" evidence="7">
    <location>
        <begin position="245"/>
        <end position="266"/>
    </location>
</feature>
<keyword evidence="5 7" id="KW-1133">Transmembrane helix</keyword>
<dbReference type="SUPFAM" id="SSF161098">
    <property type="entry name" value="MetI-like"/>
    <property type="match status" value="1"/>
</dbReference>
<evidence type="ECO:0000313" key="11">
    <source>
        <dbReference type="Proteomes" id="UP000011566"/>
    </source>
</evidence>
<comment type="caution">
    <text evidence="10">The sequence shown here is derived from an EMBL/GenBank/DDBJ whole genome shotgun (WGS) entry which is preliminary data.</text>
</comment>
<protein>
    <submittedName>
        <fullName evidence="10">ABC transporter permease</fullName>
    </submittedName>
</protein>
<name>M0M9B8_9EURY</name>
<keyword evidence="6 7" id="KW-0472">Membrane</keyword>
<keyword evidence="11" id="KW-1185">Reference proteome</keyword>
<accession>M0M9B8</accession>
<feature type="compositionally biased region" description="Gly residues" evidence="8">
    <location>
        <begin position="10"/>
        <end position="20"/>
    </location>
</feature>
<organism evidence="10 11">
    <name type="scientific">Halococcus hamelinensis 100A6</name>
    <dbReference type="NCBI Taxonomy" id="1132509"/>
    <lineage>
        <taxon>Archaea</taxon>
        <taxon>Methanobacteriati</taxon>
        <taxon>Methanobacteriota</taxon>
        <taxon>Stenosarchaea group</taxon>
        <taxon>Halobacteria</taxon>
        <taxon>Halobacteriales</taxon>
        <taxon>Halococcaceae</taxon>
        <taxon>Halococcus</taxon>
    </lineage>
</organism>
<keyword evidence="4 7" id="KW-0812">Transmembrane</keyword>
<evidence type="ECO:0000256" key="2">
    <source>
        <dbReference type="ARBA" id="ARBA00022448"/>
    </source>
</evidence>
<gene>
    <name evidence="10" type="ORF">C447_02227</name>
</gene>
<dbReference type="GO" id="GO:0055085">
    <property type="term" value="P:transmembrane transport"/>
    <property type="evidence" value="ECO:0007669"/>
    <property type="project" value="InterPro"/>
</dbReference>
<feature type="transmembrane region" description="Helical" evidence="7">
    <location>
        <begin position="124"/>
        <end position="144"/>
    </location>
</feature>
<evidence type="ECO:0000256" key="3">
    <source>
        <dbReference type="ARBA" id="ARBA00022475"/>
    </source>
</evidence>
<dbReference type="RefSeq" id="WP_007690443.1">
    <property type="nucleotide sequence ID" value="NZ_AJRK01000015.1"/>
</dbReference>
<evidence type="ECO:0000256" key="7">
    <source>
        <dbReference type="RuleBase" id="RU363032"/>
    </source>
</evidence>
<feature type="transmembrane region" description="Helical" evidence="7">
    <location>
        <begin position="150"/>
        <end position="169"/>
    </location>
</feature>
<dbReference type="eggNOG" id="arCOG00169">
    <property type="taxonomic scope" value="Archaea"/>
</dbReference>
<feature type="domain" description="ABC transmembrane type-1" evidence="9">
    <location>
        <begin position="76"/>
        <end position="266"/>
    </location>
</feature>
<evidence type="ECO:0000259" key="9">
    <source>
        <dbReference type="PROSITE" id="PS50928"/>
    </source>
</evidence>
<feature type="transmembrane region" description="Helical" evidence="7">
    <location>
        <begin position="216"/>
        <end position="239"/>
    </location>
</feature>
<keyword evidence="2 7" id="KW-0813">Transport</keyword>
<dbReference type="PANTHER" id="PTHR30151:SF0">
    <property type="entry name" value="ABC TRANSPORTER PERMEASE PROTEIN MJ0413-RELATED"/>
    <property type="match status" value="1"/>
</dbReference>
<dbReference type="CDD" id="cd06261">
    <property type="entry name" value="TM_PBP2"/>
    <property type="match status" value="1"/>
</dbReference>
<evidence type="ECO:0000313" key="10">
    <source>
        <dbReference type="EMBL" id="EMA41224.1"/>
    </source>
</evidence>
<dbReference type="PROSITE" id="PS50928">
    <property type="entry name" value="ABC_TM1"/>
    <property type="match status" value="1"/>
</dbReference>
<dbReference type="Proteomes" id="UP000011566">
    <property type="component" value="Unassembled WGS sequence"/>
</dbReference>
<feature type="transmembrane region" description="Helical" evidence="7">
    <location>
        <begin position="83"/>
        <end position="103"/>
    </location>
</feature>
<dbReference type="OrthoDB" id="50379at2157"/>
<feature type="transmembrane region" description="Helical" evidence="7">
    <location>
        <begin position="31"/>
        <end position="50"/>
    </location>
</feature>
<proteinExistence type="inferred from homology"/>
<evidence type="ECO:0000256" key="5">
    <source>
        <dbReference type="ARBA" id="ARBA00022989"/>
    </source>
</evidence>
<comment type="similarity">
    <text evidence="7">Belongs to the binding-protein-dependent transport system permease family.</text>
</comment>